<dbReference type="AlphaFoldDB" id="B8J9Q6"/>
<sequence>MSFDSPSRFPAREQVLVRGASDVERRFMSAVYRWMTLGLGVTALVATAVASSETLLLAIVGNRILFYGLILGELALVIWISAAVNRLPAAAAGGLFLLYSAINGATLSVVLLVYTGASVGIAFLTTAGTFAAMSVYGTVTRRDLTGWGSFLFMGLIGIVIASLANLFFRSDMISWVVSCAGVLVFTGLTAYDTQKLRAYARAGGGAAAAPVSGALSLYLDFVNLFLSLLRLFGNRR</sequence>
<evidence type="ECO:0000256" key="2">
    <source>
        <dbReference type="ARBA" id="ARBA00010350"/>
    </source>
</evidence>
<proteinExistence type="inferred from homology"/>
<comment type="similarity">
    <text evidence="2 6">Belongs to the BI1 family.</text>
</comment>
<dbReference type="GO" id="GO:0005886">
    <property type="term" value="C:plasma membrane"/>
    <property type="evidence" value="ECO:0007669"/>
    <property type="project" value="TreeGrafter"/>
</dbReference>
<dbReference type="Pfam" id="PF01027">
    <property type="entry name" value="Bax1-I"/>
    <property type="match status" value="1"/>
</dbReference>
<reference evidence="7" key="1">
    <citation type="submission" date="2009-01" db="EMBL/GenBank/DDBJ databases">
        <title>Complete sequence of Anaeromyxobacter dehalogenans 2CP-1.</title>
        <authorList>
            <consortium name="US DOE Joint Genome Institute"/>
            <person name="Lucas S."/>
            <person name="Copeland A."/>
            <person name="Lapidus A."/>
            <person name="Glavina del Rio T."/>
            <person name="Dalin E."/>
            <person name="Tice H."/>
            <person name="Bruce D."/>
            <person name="Goodwin L."/>
            <person name="Pitluck S."/>
            <person name="Saunders E."/>
            <person name="Brettin T."/>
            <person name="Detter J.C."/>
            <person name="Han C."/>
            <person name="Larimer F."/>
            <person name="Land M."/>
            <person name="Hauser L."/>
            <person name="Kyrpides N."/>
            <person name="Ovchinnikova G."/>
            <person name="Beliaev A.S."/>
            <person name="Richardson P."/>
        </authorList>
    </citation>
    <scope>NUCLEOTIDE SEQUENCE</scope>
    <source>
        <strain evidence="7">2CP-1</strain>
    </source>
</reference>
<dbReference type="PANTHER" id="PTHR23291">
    <property type="entry name" value="BAX INHIBITOR-RELATED"/>
    <property type="match status" value="1"/>
</dbReference>
<accession>B8J9Q6</accession>
<dbReference type="HOGENOM" id="CLU_058671_1_1_7"/>
<dbReference type="PANTHER" id="PTHR23291:SF50">
    <property type="entry name" value="PROTEIN LIFEGUARD 4"/>
    <property type="match status" value="1"/>
</dbReference>
<evidence type="ECO:0008006" key="9">
    <source>
        <dbReference type="Google" id="ProtNLM"/>
    </source>
</evidence>
<feature type="transmembrane region" description="Helical" evidence="6">
    <location>
        <begin position="211"/>
        <end position="232"/>
    </location>
</feature>
<feature type="transmembrane region" description="Helical" evidence="6">
    <location>
        <begin position="173"/>
        <end position="191"/>
    </location>
</feature>
<evidence type="ECO:0000256" key="1">
    <source>
        <dbReference type="ARBA" id="ARBA00004141"/>
    </source>
</evidence>
<feature type="transmembrane region" description="Helical" evidence="6">
    <location>
        <begin position="145"/>
        <end position="166"/>
    </location>
</feature>
<feature type="transmembrane region" description="Helical" evidence="6">
    <location>
        <begin position="31"/>
        <end position="52"/>
    </location>
</feature>
<evidence type="ECO:0000256" key="5">
    <source>
        <dbReference type="ARBA" id="ARBA00023136"/>
    </source>
</evidence>
<evidence type="ECO:0000256" key="6">
    <source>
        <dbReference type="RuleBase" id="RU004379"/>
    </source>
</evidence>
<gene>
    <name evidence="7" type="ordered locus">A2cp1_4126</name>
</gene>
<dbReference type="CDD" id="cd10432">
    <property type="entry name" value="BI-1-like_bacterial"/>
    <property type="match status" value="1"/>
</dbReference>
<feature type="transmembrane region" description="Helical" evidence="6">
    <location>
        <begin position="121"/>
        <end position="139"/>
    </location>
</feature>
<evidence type="ECO:0000256" key="3">
    <source>
        <dbReference type="ARBA" id="ARBA00022692"/>
    </source>
</evidence>
<evidence type="ECO:0000313" key="7">
    <source>
        <dbReference type="EMBL" id="ACL67444.1"/>
    </source>
</evidence>
<dbReference type="KEGG" id="acp:A2cp1_4126"/>
<dbReference type="Proteomes" id="UP000007089">
    <property type="component" value="Chromosome"/>
</dbReference>
<keyword evidence="8" id="KW-1185">Reference proteome</keyword>
<protein>
    <recommendedName>
        <fullName evidence="9">Integral membrane protein</fullName>
    </recommendedName>
</protein>
<keyword evidence="3 6" id="KW-0812">Transmembrane</keyword>
<evidence type="ECO:0000313" key="8">
    <source>
        <dbReference type="Proteomes" id="UP000007089"/>
    </source>
</evidence>
<evidence type="ECO:0000256" key="4">
    <source>
        <dbReference type="ARBA" id="ARBA00022989"/>
    </source>
</evidence>
<feature type="transmembrane region" description="Helical" evidence="6">
    <location>
        <begin position="90"/>
        <end position="114"/>
    </location>
</feature>
<dbReference type="RefSeq" id="WP_015935163.1">
    <property type="nucleotide sequence ID" value="NC_011891.1"/>
</dbReference>
<keyword evidence="4 6" id="KW-1133">Transmembrane helix</keyword>
<feature type="transmembrane region" description="Helical" evidence="6">
    <location>
        <begin position="64"/>
        <end position="84"/>
    </location>
</feature>
<dbReference type="InterPro" id="IPR006214">
    <property type="entry name" value="Bax_inhibitor_1-related"/>
</dbReference>
<organism evidence="7 8">
    <name type="scientific">Anaeromyxobacter dehalogenans (strain ATCC BAA-258 / DSM 21875 / 2CP-1)</name>
    <dbReference type="NCBI Taxonomy" id="455488"/>
    <lineage>
        <taxon>Bacteria</taxon>
        <taxon>Pseudomonadati</taxon>
        <taxon>Myxococcota</taxon>
        <taxon>Myxococcia</taxon>
        <taxon>Myxococcales</taxon>
        <taxon>Cystobacterineae</taxon>
        <taxon>Anaeromyxobacteraceae</taxon>
        <taxon>Anaeromyxobacter</taxon>
    </lineage>
</organism>
<dbReference type="EMBL" id="CP001359">
    <property type="protein sequence ID" value="ACL67444.1"/>
    <property type="molecule type" value="Genomic_DNA"/>
</dbReference>
<keyword evidence="5 6" id="KW-0472">Membrane</keyword>
<name>B8J9Q6_ANAD2</name>
<comment type="subcellular location">
    <subcellularLocation>
        <location evidence="1">Membrane</location>
        <topology evidence="1">Multi-pass membrane protein</topology>
    </subcellularLocation>
</comment>